<dbReference type="EMBL" id="JAPKHW010000030">
    <property type="protein sequence ID" value="MCX4149532.1"/>
    <property type="molecule type" value="Genomic_DNA"/>
</dbReference>
<protein>
    <submittedName>
        <fullName evidence="3">Uncharacterized protein</fullName>
    </submittedName>
</protein>
<evidence type="ECO:0000313" key="4">
    <source>
        <dbReference type="Proteomes" id="UP001209412"/>
    </source>
</evidence>
<gene>
    <name evidence="3" type="ORF">NIE36_29775</name>
    <name evidence="2" type="ORF">OSB80_29840</name>
</gene>
<evidence type="ECO:0000313" key="3">
    <source>
        <dbReference type="EMBL" id="MDQ6411350.1"/>
    </source>
</evidence>
<dbReference type="AlphaFoldDB" id="A0AAP5EXV1"/>
<keyword evidence="4" id="KW-1185">Reference proteome</keyword>
<keyword evidence="1" id="KW-0472">Membrane</keyword>
<reference evidence="3" key="1">
    <citation type="submission" date="2022-06" db="EMBL/GenBank/DDBJ databases">
        <title>PHB producers.</title>
        <authorList>
            <person name="Besaury L."/>
        </authorList>
    </citation>
    <scope>NUCLEOTIDE SEQUENCE</scope>
    <source>
        <strain evidence="3 4">SEWS6</strain>
    </source>
</reference>
<dbReference type="RefSeq" id="WP_266242620.1">
    <property type="nucleotide sequence ID" value="NZ_JAMXWF010000030.1"/>
</dbReference>
<dbReference type="Proteomes" id="UP001242288">
    <property type="component" value="Unassembled WGS sequence"/>
</dbReference>
<proteinExistence type="predicted"/>
<keyword evidence="1" id="KW-0812">Transmembrane</keyword>
<accession>A0AAP5EXV1</accession>
<dbReference type="EMBL" id="JAMXWF010000030">
    <property type="protein sequence ID" value="MDQ6411350.1"/>
    <property type="molecule type" value="Genomic_DNA"/>
</dbReference>
<comment type="caution">
    <text evidence="3">The sequence shown here is derived from an EMBL/GenBank/DDBJ whole genome shotgun (WGS) entry which is preliminary data.</text>
</comment>
<keyword evidence="1" id="KW-1133">Transmembrane helix</keyword>
<dbReference type="Proteomes" id="UP001209412">
    <property type="component" value="Unassembled WGS sequence"/>
</dbReference>
<sequence length="84" mass="9955">MEVCDLRFDTEIAVEEAGAKRSILWHHQRDDFFALDYVKSEAMVFLNCLFPLLSVCIVHFGGRHEKEHVQACRFYRHQSNDRNQ</sequence>
<feature type="transmembrane region" description="Helical" evidence="1">
    <location>
        <begin position="42"/>
        <end position="60"/>
    </location>
</feature>
<name>A0AAP5EXV1_9BURK</name>
<evidence type="ECO:0000256" key="1">
    <source>
        <dbReference type="SAM" id="Phobius"/>
    </source>
</evidence>
<evidence type="ECO:0000313" key="2">
    <source>
        <dbReference type="EMBL" id="MCX4149532.1"/>
    </source>
</evidence>
<organism evidence="3 5">
    <name type="scientific">Paraburkholderia madseniana</name>
    <dbReference type="NCBI Taxonomy" id="2599607"/>
    <lineage>
        <taxon>Bacteria</taxon>
        <taxon>Pseudomonadati</taxon>
        <taxon>Pseudomonadota</taxon>
        <taxon>Betaproteobacteria</taxon>
        <taxon>Burkholderiales</taxon>
        <taxon>Burkholderiaceae</taxon>
        <taxon>Paraburkholderia</taxon>
    </lineage>
</organism>
<evidence type="ECO:0000313" key="5">
    <source>
        <dbReference type="Proteomes" id="UP001242288"/>
    </source>
</evidence>